<feature type="compositionally biased region" description="Polar residues" evidence="1">
    <location>
        <begin position="1"/>
        <end position="28"/>
    </location>
</feature>
<keyword evidence="3" id="KW-1185">Reference proteome</keyword>
<feature type="compositionally biased region" description="Polar residues" evidence="1">
    <location>
        <begin position="58"/>
        <end position="70"/>
    </location>
</feature>
<name>A0A9N9AWR7_9GLOM</name>
<evidence type="ECO:0000256" key="1">
    <source>
        <dbReference type="SAM" id="MobiDB-lite"/>
    </source>
</evidence>
<feature type="compositionally biased region" description="Low complexity" evidence="1">
    <location>
        <begin position="29"/>
        <end position="48"/>
    </location>
</feature>
<feature type="region of interest" description="Disordered" evidence="1">
    <location>
        <begin position="1"/>
        <end position="86"/>
    </location>
</feature>
<reference evidence="2" key="1">
    <citation type="submission" date="2021-06" db="EMBL/GenBank/DDBJ databases">
        <authorList>
            <person name="Kallberg Y."/>
            <person name="Tangrot J."/>
            <person name="Rosling A."/>
        </authorList>
    </citation>
    <scope>NUCLEOTIDE SEQUENCE</scope>
    <source>
        <strain evidence="2">MT106</strain>
    </source>
</reference>
<dbReference type="EMBL" id="CAJVPL010000975">
    <property type="protein sequence ID" value="CAG8544373.1"/>
    <property type="molecule type" value="Genomic_DNA"/>
</dbReference>
<protein>
    <submittedName>
        <fullName evidence="2">9401_t:CDS:1</fullName>
    </submittedName>
</protein>
<gene>
    <name evidence="2" type="ORF">AGERDE_LOCUS6347</name>
</gene>
<comment type="caution">
    <text evidence="2">The sequence shown here is derived from an EMBL/GenBank/DDBJ whole genome shotgun (WGS) entry which is preliminary data.</text>
</comment>
<feature type="non-terminal residue" evidence="2">
    <location>
        <position position="1"/>
    </location>
</feature>
<dbReference type="Proteomes" id="UP000789831">
    <property type="component" value="Unassembled WGS sequence"/>
</dbReference>
<proteinExistence type="predicted"/>
<dbReference type="AlphaFoldDB" id="A0A9N9AWR7"/>
<evidence type="ECO:0000313" key="3">
    <source>
        <dbReference type="Proteomes" id="UP000789831"/>
    </source>
</evidence>
<organism evidence="2 3">
    <name type="scientific">Ambispora gerdemannii</name>
    <dbReference type="NCBI Taxonomy" id="144530"/>
    <lineage>
        <taxon>Eukaryota</taxon>
        <taxon>Fungi</taxon>
        <taxon>Fungi incertae sedis</taxon>
        <taxon>Mucoromycota</taxon>
        <taxon>Glomeromycotina</taxon>
        <taxon>Glomeromycetes</taxon>
        <taxon>Archaeosporales</taxon>
        <taxon>Ambisporaceae</taxon>
        <taxon>Ambispora</taxon>
    </lineage>
</organism>
<feature type="compositionally biased region" description="Low complexity" evidence="1">
    <location>
        <begin position="71"/>
        <end position="82"/>
    </location>
</feature>
<evidence type="ECO:0000313" key="2">
    <source>
        <dbReference type="EMBL" id="CAG8544373.1"/>
    </source>
</evidence>
<dbReference type="OrthoDB" id="2447336at2759"/>
<accession>A0A9N9AWR7</accession>
<sequence>MELVTGNSSADIKPVQTNESPSQSASQKATPTNAAAPASNGNNAATTAEKGTPVTAGLPSSTKPTQITADSNNPLPSLPANPYAGANGTMTWQQCVDYGKYCRDVICAFQNYTAT</sequence>